<proteinExistence type="predicted"/>
<dbReference type="eggNOG" id="ENOG5032MXP">
    <property type="taxonomic scope" value="Bacteria"/>
</dbReference>
<organism evidence="1 2">
    <name type="scientific">Desulfarculus baarsii (strain ATCC 33931 / DSM 2075 / LMG 7858 / VKM B-1802 / 2st14)</name>
    <dbReference type="NCBI Taxonomy" id="644282"/>
    <lineage>
        <taxon>Bacteria</taxon>
        <taxon>Pseudomonadati</taxon>
        <taxon>Thermodesulfobacteriota</taxon>
        <taxon>Desulfarculia</taxon>
        <taxon>Desulfarculales</taxon>
        <taxon>Desulfarculaceae</taxon>
        <taxon>Desulfarculus</taxon>
    </lineage>
</organism>
<reference evidence="1 2" key="1">
    <citation type="journal article" date="2010" name="Stand. Genomic Sci.">
        <title>Complete genome sequence of Desulfarculus baarsii type strain (2st14).</title>
        <authorList>
            <person name="Sun H."/>
            <person name="Spring S."/>
            <person name="Lapidus A."/>
            <person name="Davenport K."/>
            <person name="Del Rio T.G."/>
            <person name="Tice H."/>
            <person name="Nolan M."/>
            <person name="Copeland A."/>
            <person name="Cheng J.F."/>
            <person name="Lucas S."/>
            <person name="Tapia R."/>
            <person name="Goodwin L."/>
            <person name="Pitluck S."/>
            <person name="Ivanova N."/>
            <person name="Pagani I."/>
            <person name="Mavromatis K."/>
            <person name="Ovchinnikova G."/>
            <person name="Pati A."/>
            <person name="Chen A."/>
            <person name="Palaniappan K."/>
            <person name="Hauser L."/>
            <person name="Chang Y.J."/>
            <person name="Jeffries C.D."/>
            <person name="Detter J.C."/>
            <person name="Han C."/>
            <person name="Rohde M."/>
            <person name="Brambilla E."/>
            <person name="Goker M."/>
            <person name="Woyke T."/>
            <person name="Bristow J."/>
            <person name="Eisen J.A."/>
            <person name="Markowitz V."/>
            <person name="Hugenholtz P."/>
            <person name="Kyrpides N.C."/>
            <person name="Klenk H.P."/>
            <person name="Land M."/>
        </authorList>
    </citation>
    <scope>NUCLEOTIDE SEQUENCE [LARGE SCALE GENOMIC DNA]</scope>
    <source>
        <strain evidence="2">ATCC 33931 / DSM 2075 / LMG 7858 / VKM B-1802 / 2st14</strain>
    </source>
</reference>
<dbReference type="HOGENOM" id="CLU_1123134_0_0_7"/>
<sequence length="247" mass="27931">MAQDDLIAALQQAVRQEIAETYFHERRVLEEERAMLLEETSAYHGQEAACDGLKAQLAQALLTPEAAERAFAMAAMALPEGWAARRLGPPLPGRALGGLTTCGRHWRLVRALYEETWRAAERLREEHGRLLALLDEVNADIKRFEANHDLLALMSYMRSMDPQELQRRKIMGVNFGHGETSAAAAQLSFRPLSVAFLHLEQPPERPRPPAEVRAGLRKEQRQACRRERAAAQALLAQRRRWLDSLGR</sequence>
<name>E1QKC3_DESB2</name>
<evidence type="ECO:0000313" key="1">
    <source>
        <dbReference type="EMBL" id="ADK86016.1"/>
    </source>
</evidence>
<dbReference type="KEGG" id="dbr:Deba_2662"/>
<dbReference type="RefSeq" id="WP_013259455.1">
    <property type="nucleotide sequence ID" value="NC_014365.1"/>
</dbReference>
<dbReference type="Proteomes" id="UP000009047">
    <property type="component" value="Chromosome"/>
</dbReference>
<gene>
    <name evidence="1" type="ordered locus">Deba_2662</name>
</gene>
<keyword evidence="2" id="KW-1185">Reference proteome</keyword>
<evidence type="ECO:0000313" key="2">
    <source>
        <dbReference type="Proteomes" id="UP000009047"/>
    </source>
</evidence>
<accession>E1QKC3</accession>
<dbReference type="EMBL" id="CP002085">
    <property type="protein sequence ID" value="ADK86016.1"/>
    <property type="molecule type" value="Genomic_DNA"/>
</dbReference>
<dbReference type="AlphaFoldDB" id="E1QKC3"/>
<protein>
    <submittedName>
        <fullName evidence="1">Uncharacterized protein</fullName>
    </submittedName>
</protein>